<comment type="subcellular location">
    <subcellularLocation>
        <location evidence="1">Golgi apparatus membrane</location>
        <topology evidence="1">Multi-pass membrane protein</topology>
    </subcellularLocation>
</comment>
<evidence type="ECO:0000256" key="8">
    <source>
        <dbReference type="ARBA" id="ARBA00023316"/>
    </source>
</evidence>
<accession>A0A4V2X9I1</accession>
<dbReference type="PANTHER" id="PTHR32044:SF80">
    <property type="entry name" value="XYLOGLUCAN GLYCOSYLTRANSFERASE 2-RELATED"/>
    <property type="match status" value="1"/>
</dbReference>
<feature type="domain" description="Glycosyltransferase 2-like" evidence="10">
    <location>
        <begin position="51"/>
        <end position="185"/>
    </location>
</feature>
<evidence type="ECO:0000256" key="4">
    <source>
        <dbReference type="ARBA" id="ARBA00022692"/>
    </source>
</evidence>
<keyword evidence="5 9" id="KW-1133">Transmembrane helix</keyword>
<dbReference type="GO" id="GO:0016757">
    <property type="term" value="F:glycosyltransferase activity"/>
    <property type="evidence" value="ECO:0007669"/>
    <property type="project" value="UniProtKB-KW"/>
</dbReference>
<dbReference type="Proteomes" id="UP000295706">
    <property type="component" value="Unassembled WGS sequence"/>
</dbReference>
<feature type="transmembrane region" description="Helical" evidence="9">
    <location>
        <begin position="425"/>
        <end position="445"/>
    </location>
</feature>
<organism evidence="11 12">
    <name type="scientific">Arundinibacter roseus</name>
    <dbReference type="NCBI Taxonomy" id="2070510"/>
    <lineage>
        <taxon>Bacteria</taxon>
        <taxon>Pseudomonadati</taxon>
        <taxon>Bacteroidota</taxon>
        <taxon>Cytophagia</taxon>
        <taxon>Cytophagales</taxon>
        <taxon>Spirosomataceae</taxon>
        <taxon>Arundinibacter</taxon>
    </lineage>
</organism>
<evidence type="ECO:0000256" key="6">
    <source>
        <dbReference type="ARBA" id="ARBA00023034"/>
    </source>
</evidence>
<dbReference type="FunFam" id="3.90.550.10:FF:000057">
    <property type="entry name" value="Glycosyltransferase-like protein, family 2"/>
    <property type="match status" value="1"/>
</dbReference>
<dbReference type="EMBL" id="SMJU01000009">
    <property type="protein sequence ID" value="TDB63825.1"/>
    <property type="molecule type" value="Genomic_DNA"/>
</dbReference>
<evidence type="ECO:0000256" key="5">
    <source>
        <dbReference type="ARBA" id="ARBA00022989"/>
    </source>
</evidence>
<feature type="transmembrane region" description="Helical" evidence="9">
    <location>
        <begin position="301"/>
        <end position="327"/>
    </location>
</feature>
<gene>
    <name evidence="11" type="ORF">EZE20_15755</name>
</gene>
<keyword evidence="3 11" id="KW-0808">Transferase</keyword>
<keyword evidence="6" id="KW-0333">Golgi apparatus</keyword>
<keyword evidence="7 9" id="KW-0472">Membrane</keyword>
<dbReference type="AlphaFoldDB" id="A0A4V2X9I1"/>
<evidence type="ECO:0000313" key="12">
    <source>
        <dbReference type="Proteomes" id="UP000295706"/>
    </source>
</evidence>
<dbReference type="CDD" id="cd06437">
    <property type="entry name" value="CESA_CaSu_A2"/>
    <property type="match status" value="1"/>
</dbReference>
<evidence type="ECO:0000313" key="11">
    <source>
        <dbReference type="EMBL" id="TDB63825.1"/>
    </source>
</evidence>
<evidence type="ECO:0000256" key="9">
    <source>
        <dbReference type="SAM" id="Phobius"/>
    </source>
</evidence>
<evidence type="ECO:0000256" key="7">
    <source>
        <dbReference type="ARBA" id="ARBA00023136"/>
    </source>
</evidence>
<name>A0A4V2X9I1_9BACT</name>
<reference evidence="11 12" key="1">
    <citation type="submission" date="2019-02" db="EMBL/GenBank/DDBJ databases">
        <title>Arundinibacter roseus gen. nov., sp. nov., a new member of the family Cytophagaceae.</title>
        <authorList>
            <person name="Szuroczki S."/>
            <person name="Khayer B."/>
            <person name="Sproer C."/>
            <person name="Toumi M."/>
            <person name="Szabo A."/>
            <person name="Felfoldi T."/>
            <person name="Schumann P."/>
            <person name="Toth E."/>
        </authorList>
    </citation>
    <scope>NUCLEOTIDE SEQUENCE [LARGE SCALE GENOMIC DNA]</scope>
    <source>
        <strain evidence="11 12">DMA-k-7a</strain>
    </source>
</reference>
<dbReference type="InterPro" id="IPR025660">
    <property type="entry name" value="Pept_his_AS"/>
</dbReference>
<protein>
    <submittedName>
        <fullName evidence="11">Glycosyltransferase</fullName>
    </submittedName>
</protein>
<evidence type="ECO:0000256" key="3">
    <source>
        <dbReference type="ARBA" id="ARBA00022679"/>
    </source>
</evidence>
<evidence type="ECO:0000256" key="2">
    <source>
        <dbReference type="ARBA" id="ARBA00022676"/>
    </source>
</evidence>
<dbReference type="SUPFAM" id="SSF53448">
    <property type="entry name" value="Nucleotide-diphospho-sugar transferases"/>
    <property type="match status" value="1"/>
</dbReference>
<keyword evidence="2" id="KW-0328">Glycosyltransferase</keyword>
<feature type="transmembrane region" description="Helical" evidence="9">
    <location>
        <begin position="333"/>
        <end position="352"/>
    </location>
</feature>
<dbReference type="OrthoDB" id="9806824at2"/>
<proteinExistence type="predicted"/>
<feature type="transmembrane region" description="Helical" evidence="9">
    <location>
        <begin position="452"/>
        <end position="470"/>
    </location>
</feature>
<dbReference type="InterPro" id="IPR029044">
    <property type="entry name" value="Nucleotide-diphossugar_trans"/>
</dbReference>
<comment type="caution">
    <text evidence="11">The sequence shown here is derived from an EMBL/GenBank/DDBJ whole genome shotgun (WGS) entry which is preliminary data.</text>
</comment>
<dbReference type="GO" id="GO:0071555">
    <property type="term" value="P:cell wall organization"/>
    <property type="evidence" value="ECO:0007669"/>
    <property type="project" value="UniProtKB-KW"/>
</dbReference>
<sequence>MQYIVLTPYLLSVLFIFAYSVSQAGLVKSYWQARKRESALPLPARLPLVTVQLPVYNERYVIERLIDAVAQFDYPKERLEIQILDDSTDDTVDIISRKIIHYQSLGYNIAHIRRATRTGYKAGALAHGLTLAKGEFVAIFDADFVPTPDFLKKSIPYFGDAAVGVVQSRWGHLNENFSLITRLQAFGLDAHFTVEQTGRNAGGHFINFNGTAGVWRVATIAAAGGWSADTLTEDLDLSYRAQQQGWRFVYLEGLISPAELPVTMPAVKSQQYRWTKGAAECARKNLPAVWRNGQLSWATKLYATFHLLNSSIFVATLLTALLSVPVLLLGLGWQWLAFFQLSLVSMGVFYWAAFRRNGGNLGQFLLRFPAFLVIMLGLSLHNAVAVLEGYAGKKTPFIRTPKFNVTQRGDRWQANTYLARQIPPMTWLELGLVLYFVAGIALGLYTEQYSALAFHALLVVGYGFVAYYSVRHSRVKS</sequence>
<evidence type="ECO:0000259" key="10">
    <source>
        <dbReference type="Pfam" id="PF00535"/>
    </source>
</evidence>
<evidence type="ECO:0000256" key="1">
    <source>
        <dbReference type="ARBA" id="ARBA00004653"/>
    </source>
</evidence>
<keyword evidence="4 9" id="KW-0812">Transmembrane</keyword>
<dbReference type="PROSITE" id="PS00639">
    <property type="entry name" value="THIOL_PROTEASE_HIS"/>
    <property type="match status" value="1"/>
</dbReference>
<keyword evidence="12" id="KW-1185">Reference proteome</keyword>
<keyword evidence="8" id="KW-0961">Cell wall biogenesis/degradation</keyword>
<dbReference type="Gene3D" id="3.90.550.10">
    <property type="entry name" value="Spore Coat Polysaccharide Biosynthesis Protein SpsA, Chain A"/>
    <property type="match status" value="1"/>
</dbReference>
<dbReference type="Pfam" id="PF00535">
    <property type="entry name" value="Glycos_transf_2"/>
    <property type="match status" value="1"/>
</dbReference>
<dbReference type="InterPro" id="IPR001173">
    <property type="entry name" value="Glyco_trans_2-like"/>
</dbReference>
<dbReference type="PANTHER" id="PTHR32044">
    <property type="entry name" value="GLUCOMANNAN 4-BETA-MANNOSYLTRANSFERASE 9"/>
    <property type="match status" value="1"/>
</dbReference>
<feature type="transmembrane region" description="Helical" evidence="9">
    <location>
        <begin position="364"/>
        <end position="387"/>
    </location>
</feature>
<feature type="transmembrane region" description="Helical" evidence="9">
    <location>
        <begin position="6"/>
        <end position="27"/>
    </location>
</feature>